<evidence type="ECO:0000313" key="2">
    <source>
        <dbReference type="EMBL" id="EEV17085.1"/>
    </source>
</evidence>
<evidence type="ECO:0000313" key="3">
    <source>
        <dbReference type="Proteomes" id="UP000005709"/>
    </source>
</evidence>
<sequence>MPLAQKVPPIAPKKSIFLSTSDQLDSMRVAHDGALLPIIKEAKKSQRERNFYVVHLMGNHMDYKKRYPEEFDKFKSDDIALPFTQKQKVALACCDNSVLYNDYVVNEIHRMRTASSSISAIMERISMSKTASSGTTSIPDSPTKFRCFSSLQKALSPIMRSFGGA</sequence>
<dbReference type="InterPro" id="IPR000917">
    <property type="entry name" value="Sulfatase_N"/>
</dbReference>
<gene>
    <name evidence="2" type="ORF">CAMGR0001_1380</name>
</gene>
<dbReference type="InterPro" id="IPR017850">
    <property type="entry name" value="Alkaline_phosphatase_core_sf"/>
</dbReference>
<comment type="caution">
    <text evidence="2">The sequence shown here is derived from an EMBL/GenBank/DDBJ whole genome shotgun (WGS) entry which is preliminary data.</text>
</comment>
<keyword evidence="3" id="KW-1185">Reference proteome</keyword>
<organism evidence="2 3">
    <name type="scientific">Campylobacter gracilis RM3268</name>
    <dbReference type="NCBI Taxonomy" id="553220"/>
    <lineage>
        <taxon>Bacteria</taxon>
        <taxon>Pseudomonadati</taxon>
        <taxon>Campylobacterota</taxon>
        <taxon>Epsilonproteobacteria</taxon>
        <taxon>Campylobacterales</taxon>
        <taxon>Campylobacteraceae</taxon>
        <taxon>Campylobacter</taxon>
    </lineage>
</organism>
<dbReference type="AlphaFoldDB" id="C8PJI0"/>
<protein>
    <recommendedName>
        <fullName evidence="1">Sulfatase N-terminal domain-containing protein</fullName>
    </recommendedName>
</protein>
<dbReference type="Gene3D" id="3.40.720.10">
    <property type="entry name" value="Alkaline Phosphatase, subunit A"/>
    <property type="match status" value="1"/>
</dbReference>
<dbReference type="Pfam" id="PF00884">
    <property type="entry name" value="Sulfatase"/>
    <property type="match status" value="1"/>
</dbReference>
<dbReference type="GO" id="GO:0005886">
    <property type="term" value="C:plasma membrane"/>
    <property type="evidence" value="ECO:0007669"/>
    <property type="project" value="UniProtKB-SubCell"/>
</dbReference>
<dbReference type="EMBL" id="ACYG01000027">
    <property type="protein sequence ID" value="EEV17085.1"/>
    <property type="molecule type" value="Genomic_DNA"/>
</dbReference>
<dbReference type="eggNOG" id="COG2194">
    <property type="taxonomic scope" value="Bacteria"/>
</dbReference>
<proteinExistence type="predicted"/>
<dbReference type="InterPro" id="IPR040423">
    <property type="entry name" value="PEA_transferase"/>
</dbReference>
<dbReference type="PANTHER" id="PTHR30443">
    <property type="entry name" value="INNER MEMBRANE PROTEIN"/>
    <property type="match status" value="1"/>
</dbReference>
<feature type="domain" description="Sulfatase N-terminal" evidence="1">
    <location>
        <begin position="31"/>
        <end position="108"/>
    </location>
</feature>
<dbReference type="PANTHER" id="PTHR30443:SF2">
    <property type="entry name" value="PHOSPHOETHANOLAMINE TRANSFERASE EPTC"/>
    <property type="match status" value="1"/>
</dbReference>
<dbReference type="GO" id="GO:0009244">
    <property type="term" value="P:lipopolysaccharide core region biosynthetic process"/>
    <property type="evidence" value="ECO:0007669"/>
    <property type="project" value="TreeGrafter"/>
</dbReference>
<name>C8PJI0_9BACT</name>
<dbReference type="Proteomes" id="UP000005709">
    <property type="component" value="Unassembled WGS sequence"/>
</dbReference>
<dbReference type="GO" id="GO:0016776">
    <property type="term" value="F:phosphotransferase activity, phosphate group as acceptor"/>
    <property type="evidence" value="ECO:0007669"/>
    <property type="project" value="TreeGrafter"/>
</dbReference>
<reference evidence="2 3" key="1">
    <citation type="submission" date="2009-07" db="EMBL/GenBank/DDBJ databases">
        <authorList>
            <person name="Madupu R."/>
            <person name="Sebastian Y."/>
            <person name="Durkin A.S."/>
            <person name="Torralba M."/>
            <person name="Methe B."/>
            <person name="Sutton G.G."/>
            <person name="Strausberg R.L."/>
            <person name="Nelson K.E."/>
        </authorList>
    </citation>
    <scope>NUCLEOTIDE SEQUENCE [LARGE SCALE GENOMIC DNA]</scope>
    <source>
        <strain evidence="2 3">RM3268</strain>
    </source>
</reference>
<accession>C8PJI0</accession>
<evidence type="ECO:0000259" key="1">
    <source>
        <dbReference type="Pfam" id="PF00884"/>
    </source>
</evidence>